<protein>
    <submittedName>
        <fullName evidence="7">Uncharacterized protein</fullName>
    </submittedName>
</protein>
<keyword evidence="2 6" id="KW-0812">Transmembrane</keyword>
<gene>
    <name evidence="7" type="ORF">MCUN1_000034</name>
</gene>
<evidence type="ECO:0000256" key="2">
    <source>
        <dbReference type="ARBA" id="ARBA00022692"/>
    </source>
</evidence>
<sequence length="206" mass="22626">MSRNKAALLYDADAPYIVESEPGGADGDAGQDAPPMYTYTSGQAPTRSWDDASREKTRAINPQPAPPVDTYGDLESQSGFAAPPAPLNSTITGYATAYGIDLSLLCAFPYLLPPFTSIPVLIWETQNDLARFHAYQMAACGVCATIVLWFIRSLLGWTFLAWWLRVFFYVATWYGAHLAYKSALSLERIPFVPVIGEQAVSWVGEE</sequence>
<evidence type="ECO:0000313" key="8">
    <source>
        <dbReference type="Proteomes" id="UP001219933"/>
    </source>
</evidence>
<evidence type="ECO:0000313" key="7">
    <source>
        <dbReference type="EMBL" id="WFD33221.1"/>
    </source>
</evidence>
<organism evidence="7 8">
    <name type="scientific">Malassezia cuniculi</name>
    <dbReference type="NCBI Taxonomy" id="948313"/>
    <lineage>
        <taxon>Eukaryota</taxon>
        <taxon>Fungi</taxon>
        <taxon>Dikarya</taxon>
        <taxon>Basidiomycota</taxon>
        <taxon>Ustilaginomycotina</taxon>
        <taxon>Malasseziomycetes</taxon>
        <taxon>Malasseziales</taxon>
        <taxon>Malasseziaceae</taxon>
        <taxon>Malassezia</taxon>
    </lineage>
</organism>
<evidence type="ECO:0000256" key="3">
    <source>
        <dbReference type="ARBA" id="ARBA00022989"/>
    </source>
</evidence>
<keyword evidence="8" id="KW-1185">Reference proteome</keyword>
<evidence type="ECO:0000256" key="4">
    <source>
        <dbReference type="ARBA" id="ARBA00023136"/>
    </source>
</evidence>
<feature type="compositionally biased region" description="Basic and acidic residues" evidence="5">
    <location>
        <begin position="48"/>
        <end position="58"/>
    </location>
</feature>
<dbReference type="PANTHER" id="PTHR36460:SF1">
    <property type="entry name" value="UPF0132 DOMAIN PROTEIN (AFU_ORTHOLOGUE AFUA_3G10255)"/>
    <property type="match status" value="1"/>
</dbReference>
<evidence type="ECO:0000256" key="5">
    <source>
        <dbReference type="SAM" id="MobiDB-lite"/>
    </source>
</evidence>
<dbReference type="Proteomes" id="UP001219933">
    <property type="component" value="Chromosome 1"/>
</dbReference>
<feature type="region of interest" description="Disordered" evidence="5">
    <location>
        <begin position="18"/>
        <end position="68"/>
    </location>
</feature>
<dbReference type="EMBL" id="CP119877">
    <property type="protein sequence ID" value="WFD33221.1"/>
    <property type="molecule type" value="Genomic_DNA"/>
</dbReference>
<dbReference type="AlphaFoldDB" id="A0AAF0EQZ2"/>
<accession>A0AAF0EQZ2</accession>
<name>A0AAF0EQZ2_9BASI</name>
<feature type="transmembrane region" description="Helical" evidence="6">
    <location>
        <begin position="91"/>
        <end position="112"/>
    </location>
</feature>
<evidence type="ECO:0000256" key="6">
    <source>
        <dbReference type="SAM" id="Phobius"/>
    </source>
</evidence>
<dbReference type="GO" id="GO:0016020">
    <property type="term" value="C:membrane"/>
    <property type="evidence" value="ECO:0007669"/>
    <property type="project" value="UniProtKB-SubCell"/>
</dbReference>
<comment type="subcellular location">
    <subcellularLocation>
        <location evidence="1">Membrane</location>
        <topology evidence="1">Multi-pass membrane protein</topology>
    </subcellularLocation>
</comment>
<feature type="transmembrane region" description="Helical" evidence="6">
    <location>
        <begin position="132"/>
        <end position="151"/>
    </location>
</feature>
<reference evidence="7" key="1">
    <citation type="submission" date="2023-03" db="EMBL/GenBank/DDBJ databases">
        <title>Mating type loci evolution in Malassezia.</title>
        <authorList>
            <person name="Coelho M.A."/>
        </authorList>
    </citation>
    <scope>NUCLEOTIDE SEQUENCE</scope>
    <source>
        <strain evidence="7">CBS 11721</strain>
    </source>
</reference>
<dbReference type="PANTHER" id="PTHR36460">
    <property type="entry name" value="UPF0132 DOMAIN PROTEIN (AFU_ORTHOLOGUE AFUA_3G10255)"/>
    <property type="match status" value="1"/>
</dbReference>
<keyword evidence="3 6" id="KW-1133">Transmembrane helix</keyword>
<keyword evidence="4 6" id="KW-0472">Membrane</keyword>
<proteinExistence type="predicted"/>
<evidence type="ECO:0000256" key="1">
    <source>
        <dbReference type="ARBA" id="ARBA00004141"/>
    </source>
</evidence>
<feature type="transmembrane region" description="Helical" evidence="6">
    <location>
        <begin position="157"/>
        <end position="180"/>
    </location>
</feature>